<dbReference type="Gene3D" id="1.10.275.10">
    <property type="entry name" value="Fumarase/aspartase (N-terminal domain)"/>
    <property type="match status" value="1"/>
</dbReference>
<comment type="catalytic activity">
    <reaction evidence="5 6 8">
        <text>L-histidine = trans-urocanate + NH4(+)</text>
        <dbReference type="Rhea" id="RHEA:21232"/>
        <dbReference type="ChEBI" id="CHEBI:17771"/>
        <dbReference type="ChEBI" id="CHEBI:28938"/>
        <dbReference type="ChEBI" id="CHEBI:57595"/>
        <dbReference type="EC" id="4.3.1.3"/>
    </reaction>
</comment>
<comment type="caution">
    <text evidence="10">The sequence shown here is derived from an EMBL/GenBank/DDBJ whole genome shotgun (WGS) entry which is preliminary data.</text>
</comment>
<evidence type="ECO:0000256" key="8">
    <source>
        <dbReference type="RuleBase" id="RU004479"/>
    </source>
</evidence>
<protein>
    <recommendedName>
        <fullName evidence="2 6">Histidine ammonia-lyase</fullName>
        <shortName evidence="6">Histidase</shortName>
        <ecNumber evidence="2 6">4.3.1.3</ecNumber>
    </recommendedName>
</protein>
<keyword evidence="6" id="KW-0963">Cytoplasm</keyword>
<keyword evidence="11" id="KW-1185">Reference proteome</keyword>
<gene>
    <name evidence="6 10" type="primary">hutH</name>
    <name evidence="10" type="ORF">E0493_00435</name>
</gene>
<dbReference type="InterPro" id="IPR022313">
    <property type="entry name" value="Phe/His_NH3-lyase_AS"/>
</dbReference>
<dbReference type="GO" id="GO:0019556">
    <property type="term" value="P:L-histidine catabolic process to glutamate and formamide"/>
    <property type="evidence" value="ECO:0007669"/>
    <property type="project" value="UniProtKB-UniPathway"/>
</dbReference>
<feature type="cross-link" description="5-imidazolinone (Ala-Gly)" evidence="6">
    <location>
        <begin position="139"/>
        <end position="141"/>
    </location>
</feature>
<evidence type="ECO:0000256" key="2">
    <source>
        <dbReference type="ARBA" id="ARBA00012994"/>
    </source>
</evidence>
<evidence type="ECO:0000256" key="3">
    <source>
        <dbReference type="ARBA" id="ARBA00022808"/>
    </source>
</evidence>
<dbReference type="FunFam" id="1.20.200.10:FF:000003">
    <property type="entry name" value="Histidine ammonia-lyase"/>
    <property type="match status" value="1"/>
</dbReference>
<feature type="modified residue" description="2,3-didehydroalanine (Ser)" evidence="6">
    <location>
        <position position="140"/>
    </location>
</feature>
<dbReference type="NCBIfam" id="TIGR01225">
    <property type="entry name" value="hutH"/>
    <property type="match status" value="1"/>
</dbReference>
<comment type="similarity">
    <text evidence="6 7">Belongs to the PAL/histidase family.</text>
</comment>
<comment type="PTM">
    <text evidence="6">Contains an active site 4-methylidene-imidazol-5-one (MIO), which is formed autocatalytically by cyclization and dehydration of residues Ala-Ser-Gly.</text>
</comment>
<sequence>MIVTPGSATLHELRAVMEGEALALPMGWEAPVEASVNALAARIAEGEALYGVNTGFGKLASQRIAGADLAKLQRNLLRSHAAGTGPCLPAPVVRLILAMKALSLARGASAVRPQVIAQLLALLEGGILPAIPAKGSVGASGDLAPLAHMALVLIGEGEAIIGEEVVPGAEALRRAGLAPLELGPKEGLALLNGTQVSTALALAGLFTAEALWLTALVAGALSVDAARGSDTPFDPRIHALRGQPGQIRTAAALRALLEGSAIRESHRTGDARVQDPYCLRCQPQVMGACLDLMNHAAAVLTREANAVTDNPLVTAEGEVLSGGNFHAEPVAFAADNLALVLAEIGALAERRVALLTDPVLSGLPAFLVREGGLNSGFMIAQVTAAALASENKALATPRSVDSLPTSANQEDHVSMATGAALRLAEMADNTAAILAIELLAAAQGVGFHRPLASSTPLEGAIARVREVAAPWDEDRHMAPDIAAVKRLVERGAFTGFVEGG</sequence>
<evidence type="ECO:0000256" key="1">
    <source>
        <dbReference type="ARBA" id="ARBA00005113"/>
    </source>
</evidence>
<evidence type="ECO:0000256" key="4">
    <source>
        <dbReference type="ARBA" id="ARBA00023239"/>
    </source>
</evidence>
<evidence type="ECO:0000313" key="11">
    <source>
        <dbReference type="Proteomes" id="UP000460715"/>
    </source>
</evidence>
<dbReference type="Proteomes" id="UP000460715">
    <property type="component" value="Unassembled WGS sequence"/>
</dbReference>
<accession>A0A845B5A1</accession>
<dbReference type="InterPro" id="IPR005921">
    <property type="entry name" value="HutH"/>
</dbReference>
<dbReference type="InterPro" id="IPR024083">
    <property type="entry name" value="Fumarase/histidase_N"/>
</dbReference>
<dbReference type="RefSeq" id="WP_160934940.1">
    <property type="nucleotide sequence ID" value="NZ_SNVJ01000001.1"/>
</dbReference>
<dbReference type="PROSITE" id="PS00488">
    <property type="entry name" value="PAL_HISTIDASE"/>
    <property type="match status" value="1"/>
</dbReference>
<dbReference type="GO" id="GO:0005737">
    <property type="term" value="C:cytoplasm"/>
    <property type="evidence" value="ECO:0007669"/>
    <property type="project" value="UniProtKB-SubCell"/>
</dbReference>
<dbReference type="PANTHER" id="PTHR10362">
    <property type="entry name" value="HISTIDINE AMMONIA-LYASE"/>
    <property type="match status" value="1"/>
</dbReference>
<comment type="pathway">
    <text evidence="1 6 8">Amino-acid degradation; L-histidine degradation into L-glutamate; N-formimidoyl-L-glutamate from L-histidine: step 1/3.</text>
</comment>
<evidence type="ECO:0000256" key="6">
    <source>
        <dbReference type="HAMAP-Rule" id="MF_00229"/>
    </source>
</evidence>
<name>A0A845B5A1_9PROT</name>
<dbReference type="EC" id="4.3.1.3" evidence="2 6"/>
<comment type="subcellular location">
    <subcellularLocation>
        <location evidence="6 9">Cytoplasm</location>
    </subcellularLocation>
</comment>
<dbReference type="InterPro" id="IPR001106">
    <property type="entry name" value="Aromatic_Lyase"/>
</dbReference>
<evidence type="ECO:0000313" key="10">
    <source>
        <dbReference type="EMBL" id="MXP61815.1"/>
    </source>
</evidence>
<dbReference type="NCBIfam" id="NF006871">
    <property type="entry name" value="PRK09367.1"/>
    <property type="match status" value="1"/>
</dbReference>
<dbReference type="OrthoDB" id="9806955at2"/>
<evidence type="ECO:0000256" key="5">
    <source>
        <dbReference type="ARBA" id="ARBA00049269"/>
    </source>
</evidence>
<organism evidence="10 11">
    <name type="scientific">Teichococcus coralli</name>
    <dbReference type="NCBI Taxonomy" id="2545983"/>
    <lineage>
        <taxon>Bacteria</taxon>
        <taxon>Pseudomonadati</taxon>
        <taxon>Pseudomonadota</taxon>
        <taxon>Alphaproteobacteria</taxon>
        <taxon>Acetobacterales</taxon>
        <taxon>Roseomonadaceae</taxon>
        <taxon>Roseomonas</taxon>
    </lineage>
</organism>
<keyword evidence="4 6" id="KW-0456">Lyase</keyword>
<dbReference type="EMBL" id="SNVJ01000001">
    <property type="protein sequence ID" value="MXP61815.1"/>
    <property type="molecule type" value="Genomic_DNA"/>
</dbReference>
<dbReference type="Gene3D" id="1.20.200.10">
    <property type="entry name" value="Fumarase/aspartase (Central domain)"/>
    <property type="match status" value="1"/>
</dbReference>
<reference evidence="10 11" key="1">
    <citation type="submission" date="2019-03" db="EMBL/GenBank/DDBJ databases">
        <title>Roseomonas sp. a novel Roseomonas species isolated from Sea whip Gorgonian.</title>
        <authorList>
            <person name="Li F."/>
            <person name="Pan X."/>
            <person name="Huang S."/>
            <person name="Li Z."/>
            <person name="Meng B."/>
        </authorList>
    </citation>
    <scope>NUCLEOTIDE SEQUENCE [LARGE SCALE GENOMIC DNA]</scope>
    <source>
        <strain evidence="10 11">M0104</strain>
    </source>
</reference>
<dbReference type="AlphaFoldDB" id="A0A845B5A1"/>
<dbReference type="CDD" id="cd00332">
    <property type="entry name" value="PAL-HAL"/>
    <property type="match status" value="1"/>
</dbReference>
<dbReference type="GO" id="GO:0004397">
    <property type="term" value="F:histidine ammonia-lyase activity"/>
    <property type="evidence" value="ECO:0007669"/>
    <property type="project" value="UniProtKB-UniRule"/>
</dbReference>
<keyword evidence="3 6" id="KW-0369">Histidine metabolism</keyword>
<dbReference type="FunFam" id="1.10.275.10:FF:000005">
    <property type="entry name" value="Histidine ammonia-lyase"/>
    <property type="match status" value="1"/>
</dbReference>
<evidence type="ECO:0000256" key="7">
    <source>
        <dbReference type="RuleBase" id="RU003954"/>
    </source>
</evidence>
<proteinExistence type="inferred from homology"/>
<evidence type="ECO:0000256" key="9">
    <source>
        <dbReference type="RuleBase" id="RU004480"/>
    </source>
</evidence>
<dbReference type="InterPro" id="IPR008948">
    <property type="entry name" value="L-Aspartase-like"/>
</dbReference>
<dbReference type="GO" id="GO:0019557">
    <property type="term" value="P:L-histidine catabolic process to glutamate and formate"/>
    <property type="evidence" value="ECO:0007669"/>
    <property type="project" value="UniProtKB-UniPathway"/>
</dbReference>
<dbReference type="UniPathway" id="UPA00379">
    <property type="reaction ID" value="UER00549"/>
</dbReference>
<dbReference type="SUPFAM" id="SSF48557">
    <property type="entry name" value="L-aspartase-like"/>
    <property type="match status" value="1"/>
</dbReference>
<dbReference type="HAMAP" id="MF_00229">
    <property type="entry name" value="His_ammonia_lyase"/>
    <property type="match status" value="1"/>
</dbReference>
<dbReference type="Pfam" id="PF00221">
    <property type="entry name" value="Lyase_aromatic"/>
    <property type="match status" value="1"/>
</dbReference>